<dbReference type="CDD" id="cd04187">
    <property type="entry name" value="DPM1_like_bac"/>
    <property type="match status" value="1"/>
</dbReference>
<dbReference type="PANTHER" id="PTHR48090">
    <property type="entry name" value="UNDECAPRENYL-PHOSPHATE 4-DEOXY-4-FORMAMIDO-L-ARABINOSE TRANSFERASE-RELATED"/>
    <property type="match status" value="1"/>
</dbReference>
<evidence type="ECO:0000256" key="8">
    <source>
        <dbReference type="ARBA" id="ARBA00023136"/>
    </source>
</evidence>
<keyword evidence="8 9" id="KW-0472">Membrane</keyword>
<evidence type="ECO:0000256" key="6">
    <source>
        <dbReference type="ARBA" id="ARBA00022985"/>
    </source>
</evidence>
<evidence type="ECO:0000256" key="7">
    <source>
        <dbReference type="ARBA" id="ARBA00022989"/>
    </source>
</evidence>
<evidence type="ECO:0000259" key="10">
    <source>
        <dbReference type="Pfam" id="PF00535"/>
    </source>
</evidence>
<comment type="similarity">
    <text evidence="1">Belongs to the glycosyltransferase 2 family.</text>
</comment>
<dbReference type="InterPro" id="IPR029044">
    <property type="entry name" value="Nucleotide-diphossugar_trans"/>
</dbReference>
<evidence type="ECO:0000256" key="4">
    <source>
        <dbReference type="ARBA" id="ARBA00022679"/>
    </source>
</evidence>
<comment type="caution">
    <text evidence="11">The sequence shown here is derived from an EMBL/GenBank/DDBJ whole genome shotgun (WGS) entry which is preliminary data.</text>
</comment>
<keyword evidence="7 9" id="KW-1133">Transmembrane helix</keyword>
<dbReference type="EMBL" id="DXCP01000006">
    <property type="protein sequence ID" value="HIY79083.1"/>
    <property type="molecule type" value="Genomic_DNA"/>
</dbReference>
<evidence type="ECO:0000313" key="12">
    <source>
        <dbReference type="Proteomes" id="UP000824133"/>
    </source>
</evidence>
<proteinExistence type="inferred from homology"/>
<feature type="domain" description="Glycosyltransferase 2-like" evidence="10">
    <location>
        <begin position="4"/>
        <end position="156"/>
    </location>
</feature>
<dbReference type="AlphaFoldDB" id="A0A9D1ZA74"/>
<evidence type="ECO:0000256" key="2">
    <source>
        <dbReference type="ARBA" id="ARBA00022475"/>
    </source>
</evidence>
<feature type="transmembrane region" description="Helical" evidence="9">
    <location>
        <begin position="260"/>
        <end position="281"/>
    </location>
</feature>
<evidence type="ECO:0000256" key="5">
    <source>
        <dbReference type="ARBA" id="ARBA00022692"/>
    </source>
</evidence>
<protein>
    <submittedName>
        <fullName evidence="11">Glycosyltransferase family 2 protein</fullName>
    </submittedName>
</protein>
<dbReference type="GO" id="GO:0099621">
    <property type="term" value="F:undecaprenyl-phosphate 4-deoxy-4-formamido-L-arabinose transferase activity"/>
    <property type="evidence" value="ECO:0007669"/>
    <property type="project" value="TreeGrafter"/>
</dbReference>
<reference evidence="11" key="2">
    <citation type="submission" date="2021-04" db="EMBL/GenBank/DDBJ databases">
        <authorList>
            <person name="Gilroy R."/>
        </authorList>
    </citation>
    <scope>NUCLEOTIDE SEQUENCE</scope>
    <source>
        <strain evidence="11">ChiHjej10B9-743</strain>
    </source>
</reference>
<keyword evidence="4" id="KW-0808">Transferase</keyword>
<keyword evidence="5 9" id="KW-0812">Transmembrane</keyword>
<organism evidence="11 12">
    <name type="scientific">Candidatus Olsenella excrementavium</name>
    <dbReference type="NCBI Taxonomy" id="2838709"/>
    <lineage>
        <taxon>Bacteria</taxon>
        <taxon>Bacillati</taxon>
        <taxon>Actinomycetota</taxon>
        <taxon>Coriobacteriia</taxon>
        <taxon>Coriobacteriales</taxon>
        <taxon>Atopobiaceae</taxon>
        <taxon>Olsenella</taxon>
    </lineage>
</organism>
<dbReference type="Proteomes" id="UP000824133">
    <property type="component" value="Unassembled WGS sequence"/>
</dbReference>
<dbReference type="Pfam" id="PF00535">
    <property type="entry name" value="Glycos_transf_2"/>
    <property type="match status" value="1"/>
</dbReference>
<sequence length="316" mass="35392">MLVSIVIPCYNSEKSIRQVVELTLAEFERLEGYDCEFVLVDDCSPDGTYAQIRKLADEYPCVRGITLMRNFGQHNGIMCGLNYATGDLVMGMDDDLQTHPTQIPALIGKMEEGFDVVYGVYESSANGPVKNFTSWLNRVTAQKLLERPRDIETSNFWLITRAVRDQVVQYRNYNPYVEALFGRMTNRIGNVTIQHHAREQGSSNYTLGKLVKLWLSYFNYTVVPLRAVSLIGVVSAALGFLYAIFVIVRRVVVPDVPAGWSSIICILLFFFGLILLTLGIIGEYVGNLVLPANGTPQFIVREVTGERDDAAKTVNP</sequence>
<reference evidence="11" key="1">
    <citation type="journal article" date="2021" name="PeerJ">
        <title>Extensive microbial diversity within the chicken gut microbiome revealed by metagenomics and culture.</title>
        <authorList>
            <person name="Gilroy R."/>
            <person name="Ravi A."/>
            <person name="Getino M."/>
            <person name="Pursley I."/>
            <person name="Horton D.L."/>
            <person name="Alikhan N.F."/>
            <person name="Baker D."/>
            <person name="Gharbi K."/>
            <person name="Hall N."/>
            <person name="Watson M."/>
            <person name="Adriaenssens E.M."/>
            <person name="Foster-Nyarko E."/>
            <person name="Jarju S."/>
            <person name="Secka A."/>
            <person name="Antonio M."/>
            <person name="Oren A."/>
            <person name="Chaudhuri R.R."/>
            <person name="La Ragione R."/>
            <person name="Hildebrand F."/>
            <person name="Pallen M.J."/>
        </authorList>
    </citation>
    <scope>NUCLEOTIDE SEQUENCE</scope>
    <source>
        <strain evidence="11">ChiHjej10B9-743</strain>
    </source>
</reference>
<dbReference type="SUPFAM" id="SSF53448">
    <property type="entry name" value="Nucleotide-diphospho-sugar transferases"/>
    <property type="match status" value="1"/>
</dbReference>
<keyword evidence="6" id="KW-0448">Lipopolysaccharide biosynthesis</keyword>
<evidence type="ECO:0000313" key="11">
    <source>
        <dbReference type="EMBL" id="HIY79083.1"/>
    </source>
</evidence>
<dbReference type="PANTHER" id="PTHR48090:SF3">
    <property type="entry name" value="UNDECAPRENYL-PHOSPHATE 4-DEOXY-4-FORMAMIDO-L-ARABINOSE TRANSFERASE"/>
    <property type="match status" value="1"/>
</dbReference>
<accession>A0A9D1ZA74</accession>
<dbReference type="Gene3D" id="3.90.550.10">
    <property type="entry name" value="Spore Coat Polysaccharide Biosynthesis Protein SpsA, Chain A"/>
    <property type="match status" value="1"/>
</dbReference>
<evidence type="ECO:0000256" key="9">
    <source>
        <dbReference type="SAM" id="Phobius"/>
    </source>
</evidence>
<name>A0A9D1ZA74_9ACTN</name>
<gene>
    <name evidence="11" type="ORF">IAA42_01425</name>
</gene>
<keyword evidence="3" id="KW-0328">Glycosyltransferase</keyword>
<evidence type="ECO:0000256" key="1">
    <source>
        <dbReference type="ARBA" id="ARBA00006739"/>
    </source>
</evidence>
<evidence type="ECO:0000256" key="3">
    <source>
        <dbReference type="ARBA" id="ARBA00022676"/>
    </source>
</evidence>
<dbReference type="InterPro" id="IPR001173">
    <property type="entry name" value="Glyco_trans_2-like"/>
</dbReference>
<dbReference type="InterPro" id="IPR050256">
    <property type="entry name" value="Glycosyltransferase_2"/>
</dbReference>
<dbReference type="GO" id="GO:0009103">
    <property type="term" value="P:lipopolysaccharide biosynthetic process"/>
    <property type="evidence" value="ECO:0007669"/>
    <property type="project" value="UniProtKB-KW"/>
</dbReference>
<dbReference type="GO" id="GO:0005886">
    <property type="term" value="C:plasma membrane"/>
    <property type="evidence" value="ECO:0007669"/>
    <property type="project" value="TreeGrafter"/>
</dbReference>
<feature type="transmembrane region" description="Helical" evidence="9">
    <location>
        <begin position="227"/>
        <end position="248"/>
    </location>
</feature>
<keyword evidence="2" id="KW-1003">Cell membrane</keyword>